<feature type="compositionally biased region" description="Acidic residues" evidence="1">
    <location>
        <begin position="261"/>
        <end position="276"/>
    </location>
</feature>
<feature type="region of interest" description="Disordered" evidence="1">
    <location>
        <begin position="255"/>
        <end position="276"/>
    </location>
</feature>
<dbReference type="AlphaFoldDB" id="A0A8J5XGE8"/>
<dbReference type="PANTHER" id="PTHR36058">
    <property type="entry name" value="NUCLEOPHOSMIN"/>
    <property type="match status" value="1"/>
</dbReference>
<name>A0A8J5XGE8_DIALT</name>
<comment type="caution">
    <text evidence="3">The sequence shown here is derived from an EMBL/GenBank/DDBJ whole genome shotgun (WGS) entry which is preliminary data.</text>
</comment>
<gene>
    <name evidence="3" type="ORF">KFE25_010290</name>
</gene>
<dbReference type="EMBL" id="JAGTXO010000020">
    <property type="protein sequence ID" value="KAG8462465.1"/>
    <property type="molecule type" value="Genomic_DNA"/>
</dbReference>
<evidence type="ECO:0000256" key="1">
    <source>
        <dbReference type="SAM" id="MobiDB-lite"/>
    </source>
</evidence>
<protein>
    <recommendedName>
        <fullName evidence="5">Saposin B-type domain-containing protein</fullName>
    </recommendedName>
</protein>
<evidence type="ECO:0000256" key="2">
    <source>
        <dbReference type="SAM" id="SignalP"/>
    </source>
</evidence>
<keyword evidence="4" id="KW-1185">Reference proteome</keyword>
<dbReference type="OMA" id="IMKSMEG"/>
<proteinExistence type="predicted"/>
<feature type="chain" id="PRO_5035310839" description="Saposin B-type domain-containing protein" evidence="2">
    <location>
        <begin position="17"/>
        <end position="276"/>
    </location>
</feature>
<organism evidence="3 4">
    <name type="scientific">Diacronema lutheri</name>
    <name type="common">Unicellular marine alga</name>
    <name type="synonym">Monochrysis lutheri</name>
    <dbReference type="NCBI Taxonomy" id="2081491"/>
    <lineage>
        <taxon>Eukaryota</taxon>
        <taxon>Haptista</taxon>
        <taxon>Haptophyta</taxon>
        <taxon>Pavlovophyceae</taxon>
        <taxon>Pavlovales</taxon>
        <taxon>Pavlovaceae</taxon>
        <taxon>Diacronema</taxon>
    </lineage>
</organism>
<feature type="signal peptide" evidence="2">
    <location>
        <begin position="1"/>
        <end position="16"/>
    </location>
</feature>
<dbReference type="Proteomes" id="UP000751190">
    <property type="component" value="Unassembled WGS sequence"/>
</dbReference>
<reference evidence="3" key="1">
    <citation type="submission" date="2021-05" db="EMBL/GenBank/DDBJ databases">
        <title>The genome of the haptophyte Pavlova lutheri (Diacronema luteri, Pavlovales) - a model for lipid biosynthesis in eukaryotic algae.</title>
        <authorList>
            <person name="Hulatt C.J."/>
            <person name="Posewitz M.C."/>
        </authorList>
    </citation>
    <scope>NUCLEOTIDE SEQUENCE</scope>
    <source>
        <strain evidence="3">NIVA-4/92</strain>
    </source>
</reference>
<sequence>MRVALLALAAFGLAGAQMGMSGEEEEMLEELGVTGTPMGRKNQEPKAPAVKSDLPYIRCEVCRRAVELAYAHAKDKLDKRFKHKAKRRNEFTQFEGEAEIQEFIEKVCVVDKPDGPGEWIRRTDLISDGDKLVLYDTGAAGHCERECRTIEQACDEVVDAADTDFSEALYEGAKQGLDLEKVQRMVCNRSAKVCKTKPPPLSPDRIDYPFRAMTDDEKHMADMMANLKSSGMGGTMYRREDLMKGMDGLTAKFGEMTGIDPEADSDGLAEGVGEEA</sequence>
<dbReference type="OrthoDB" id="202851at2759"/>
<dbReference type="PANTHER" id="PTHR36058:SF1">
    <property type="entry name" value="NUCLEOPHOSMIN"/>
    <property type="match status" value="1"/>
</dbReference>
<evidence type="ECO:0000313" key="4">
    <source>
        <dbReference type="Proteomes" id="UP000751190"/>
    </source>
</evidence>
<keyword evidence="2" id="KW-0732">Signal</keyword>
<evidence type="ECO:0000313" key="3">
    <source>
        <dbReference type="EMBL" id="KAG8462465.1"/>
    </source>
</evidence>
<accession>A0A8J5XGE8</accession>
<evidence type="ECO:0008006" key="5">
    <source>
        <dbReference type="Google" id="ProtNLM"/>
    </source>
</evidence>